<dbReference type="Proteomes" id="UP000789702">
    <property type="component" value="Unassembled WGS sequence"/>
</dbReference>
<dbReference type="EMBL" id="CAJVPU010038045">
    <property type="protein sequence ID" value="CAG8733948.1"/>
    <property type="molecule type" value="Genomic_DNA"/>
</dbReference>
<comment type="caution">
    <text evidence="1">The sequence shown here is derived from an EMBL/GenBank/DDBJ whole genome shotgun (WGS) entry which is preliminary data.</text>
</comment>
<proteinExistence type="predicted"/>
<feature type="non-terminal residue" evidence="1">
    <location>
        <position position="1"/>
    </location>
</feature>
<gene>
    <name evidence="1" type="ORF">DHETER_LOCUS13617</name>
</gene>
<evidence type="ECO:0000313" key="1">
    <source>
        <dbReference type="EMBL" id="CAG8733948.1"/>
    </source>
</evidence>
<evidence type="ECO:0000313" key="2">
    <source>
        <dbReference type="Proteomes" id="UP000789702"/>
    </source>
</evidence>
<name>A0ACA9Q5F8_9GLOM</name>
<accession>A0ACA9Q5F8</accession>
<feature type="non-terminal residue" evidence="1">
    <location>
        <position position="59"/>
    </location>
</feature>
<sequence length="59" mass="6864">YTRLINDNNSGKDFEVTLSRIGRNSFWDISFHGKCEDGFYFQWKLSWSASYTSVKSATT</sequence>
<organism evidence="1 2">
    <name type="scientific">Dentiscutata heterogama</name>
    <dbReference type="NCBI Taxonomy" id="1316150"/>
    <lineage>
        <taxon>Eukaryota</taxon>
        <taxon>Fungi</taxon>
        <taxon>Fungi incertae sedis</taxon>
        <taxon>Mucoromycota</taxon>
        <taxon>Glomeromycotina</taxon>
        <taxon>Glomeromycetes</taxon>
        <taxon>Diversisporales</taxon>
        <taxon>Gigasporaceae</taxon>
        <taxon>Dentiscutata</taxon>
    </lineage>
</organism>
<protein>
    <submittedName>
        <fullName evidence="1">718_t:CDS:1</fullName>
    </submittedName>
</protein>
<reference evidence="1" key="1">
    <citation type="submission" date="2021-06" db="EMBL/GenBank/DDBJ databases">
        <authorList>
            <person name="Kallberg Y."/>
            <person name="Tangrot J."/>
            <person name="Rosling A."/>
        </authorList>
    </citation>
    <scope>NUCLEOTIDE SEQUENCE</scope>
    <source>
        <strain evidence="1">IL203A</strain>
    </source>
</reference>
<keyword evidence="2" id="KW-1185">Reference proteome</keyword>